<name>A0A165J3U8_EXIGL</name>
<dbReference type="SUPFAM" id="SSF144232">
    <property type="entry name" value="HIT/MYND zinc finger-like"/>
    <property type="match status" value="1"/>
</dbReference>
<dbReference type="GO" id="GO:0008270">
    <property type="term" value="F:zinc ion binding"/>
    <property type="evidence" value="ECO:0007669"/>
    <property type="project" value="UniProtKB-KW"/>
</dbReference>
<evidence type="ECO:0000256" key="4">
    <source>
        <dbReference type="PROSITE-ProRule" id="PRU00134"/>
    </source>
</evidence>
<evidence type="ECO:0000256" key="1">
    <source>
        <dbReference type="ARBA" id="ARBA00022723"/>
    </source>
</evidence>
<keyword evidence="2 4" id="KW-0863">Zinc-finger</keyword>
<evidence type="ECO:0000256" key="2">
    <source>
        <dbReference type="ARBA" id="ARBA00022771"/>
    </source>
</evidence>
<feature type="region of interest" description="Disordered" evidence="5">
    <location>
        <begin position="59"/>
        <end position="86"/>
    </location>
</feature>
<dbReference type="EMBL" id="KV425975">
    <property type="protein sequence ID" value="KZV94293.1"/>
    <property type="molecule type" value="Genomic_DNA"/>
</dbReference>
<evidence type="ECO:0000259" key="6">
    <source>
        <dbReference type="PROSITE" id="PS50865"/>
    </source>
</evidence>
<dbReference type="Proteomes" id="UP000077266">
    <property type="component" value="Unassembled WGS sequence"/>
</dbReference>
<feature type="domain" description="MYND-type" evidence="6">
    <location>
        <begin position="10"/>
        <end position="46"/>
    </location>
</feature>
<dbReference type="InterPro" id="IPR002893">
    <property type="entry name" value="Znf_MYND"/>
</dbReference>
<accession>A0A165J3U8</accession>
<evidence type="ECO:0000256" key="5">
    <source>
        <dbReference type="SAM" id="MobiDB-lite"/>
    </source>
</evidence>
<dbReference type="AlphaFoldDB" id="A0A165J3U8"/>
<proteinExistence type="predicted"/>
<sequence length="224" mass="24873">MPPRPSRGLCGVCSLNTPNWCSRCRTKFYCSKEHLDQDWPKHILTCEEATEPYQPPPVAAYPASTSSERPHDAREHVNTSSMPQLTNTPPAAPTTMFAALFFPSLGEHASVVSVYCQRPVDNDMSLCPQPAVDAFLATPGGQPPRYVVLGYALEREMRCPLQIWWCPGSTIPNGTIWHMTSGRAVRPVMGDVLVMKFSSTRLQGYVDASHYDMPDLAELFMAQV</sequence>
<dbReference type="PROSITE" id="PS01360">
    <property type="entry name" value="ZF_MYND_1"/>
    <property type="match status" value="1"/>
</dbReference>
<feature type="compositionally biased region" description="Basic and acidic residues" evidence="5">
    <location>
        <begin position="68"/>
        <end position="77"/>
    </location>
</feature>
<organism evidence="7 8">
    <name type="scientific">Exidia glandulosa HHB12029</name>
    <dbReference type="NCBI Taxonomy" id="1314781"/>
    <lineage>
        <taxon>Eukaryota</taxon>
        <taxon>Fungi</taxon>
        <taxon>Dikarya</taxon>
        <taxon>Basidiomycota</taxon>
        <taxon>Agaricomycotina</taxon>
        <taxon>Agaricomycetes</taxon>
        <taxon>Auriculariales</taxon>
        <taxon>Exidiaceae</taxon>
        <taxon>Exidia</taxon>
    </lineage>
</organism>
<dbReference type="Pfam" id="PF01753">
    <property type="entry name" value="zf-MYND"/>
    <property type="match status" value="1"/>
</dbReference>
<keyword evidence="1" id="KW-0479">Metal-binding</keyword>
<reference evidence="7 8" key="1">
    <citation type="journal article" date="2016" name="Mol. Biol. Evol.">
        <title>Comparative Genomics of Early-Diverging Mushroom-Forming Fungi Provides Insights into the Origins of Lignocellulose Decay Capabilities.</title>
        <authorList>
            <person name="Nagy L.G."/>
            <person name="Riley R."/>
            <person name="Tritt A."/>
            <person name="Adam C."/>
            <person name="Daum C."/>
            <person name="Floudas D."/>
            <person name="Sun H."/>
            <person name="Yadav J.S."/>
            <person name="Pangilinan J."/>
            <person name="Larsson K.H."/>
            <person name="Matsuura K."/>
            <person name="Barry K."/>
            <person name="Labutti K."/>
            <person name="Kuo R."/>
            <person name="Ohm R.A."/>
            <person name="Bhattacharya S.S."/>
            <person name="Shirouzu T."/>
            <person name="Yoshinaga Y."/>
            <person name="Martin F.M."/>
            <person name="Grigoriev I.V."/>
            <person name="Hibbett D.S."/>
        </authorList>
    </citation>
    <scope>NUCLEOTIDE SEQUENCE [LARGE SCALE GENOMIC DNA]</scope>
    <source>
        <strain evidence="7 8">HHB12029</strain>
    </source>
</reference>
<evidence type="ECO:0000313" key="7">
    <source>
        <dbReference type="EMBL" id="KZV94293.1"/>
    </source>
</evidence>
<dbReference type="OrthoDB" id="437457at2759"/>
<dbReference type="InParanoid" id="A0A165J3U8"/>
<evidence type="ECO:0000256" key="3">
    <source>
        <dbReference type="ARBA" id="ARBA00022833"/>
    </source>
</evidence>
<dbReference type="PROSITE" id="PS50865">
    <property type="entry name" value="ZF_MYND_2"/>
    <property type="match status" value="1"/>
</dbReference>
<gene>
    <name evidence="7" type="ORF">EXIGLDRAFT_708966</name>
</gene>
<dbReference type="STRING" id="1314781.A0A165J3U8"/>
<keyword evidence="3" id="KW-0862">Zinc</keyword>
<dbReference type="Gene3D" id="6.10.140.2220">
    <property type="match status" value="1"/>
</dbReference>
<keyword evidence="8" id="KW-1185">Reference proteome</keyword>
<evidence type="ECO:0000313" key="8">
    <source>
        <dbReference type="Proteomes" id="UP000077266"/>
    </source>
</evidence>
<protein>
    <recommendedName>
        <fullName evidence="6">MYND-type domain-containing protein</fullName>
    </recommendedName>
</protein>